<dbReference type="SUPFAM" id="SSF51905">
    <property type="entry name" value="FAD/NAD(P)-binding domain"/>
    <property type="match status" value="1"/>
</dbReference>
<evidence type="ECO:0000256" key="3">
    <source>
        <dbReference type="ARBA" id="ARBA00022630"/>
    </source>
</evidence>
<dbReference type="PIRSF" id="PIRSF000137">
    <property type="entry name" value="Alcohol_oxidase"/>
    <property type="match status" value="1"/>
</dbReference>
<feature type="domain" description="Glucose-methanol-choline oxidoreductase N-terminal" evidence="7">
    <location>
        <begin position="316"/>
        <end position="330"/>
    </location>
</feature>
<dbReference type="InterPro" id="IPR000172">
    <property type="entry name" value="GMC_OxRdtase_N"/>
</dbReference>
<dbReference type="GO" id="GO:0050660">
    <property type="term" value="F:flavin adenine dinucleotide binding"/>
    <property type="evidence" value="ECO:0007669"/>
    <property type="project" value="InterPro"/>
</dbReference>
<evidence type="ECO:0000256" key="5">
    <source>
        <dbReference type="PIRSR" id="PIRSR000137-2"/>
    </source>
</evidence>
<reference evidence="8" key="1">
    <citation type="submission" date="2022-03" db="EMBL/GenBank/DDBJ databases">
        <authorList>
            <person name="Lindestad O."/>
        </authorList>
    </citation>
    <scope>NUCLEOTIDE SEQUENCE</scope>
</reference>
<proteinExistence type="inferred from homology"/>
<dbReference type="InterPro" id="IPR036188">
    <property type="entry name" value="FAD/NAD-bd_sf"/>
</dbReference>
<comment type="similarity">
    <text evidence="2">Belongs to the GMC oxidoreductase family.</text>
</comment>
<feature type="compositionally biased region" description="Polar residues" evidence="6">
    <location>
        <begin position="616"/>
        <end position="627"/>
    </location>
</feature>
<dbReference type="Proteomes" id="UP000838756">
    <property type="component" value="Unassembled WGS sequence"/>
</dbReference>
<gene>
    <name evidence="8" type="primary">jg6146</name>
    <name evidence="8" type="ORF">PAEG_LOCUS12428</name>
</gene>
<name>A0A8S4RCX5_9NEOP</name>
<dbReference type="SUPFAM" id="SSF54373">
    <property type="entry name" value="FAD-linked reductases, C-terminal domain"/>
    <property type="match status" value="1"/>
</dbReference>
<evidence type="ECO:0000256" key="4">
    <source>
        <dbReference type="ARBA" id="ARBA00022827"/>
    </source>
</evidence>
<feature type="binding site" evidence="5">
    <location>
        <position position="278"/>
    </location>
    <ligand>
        <name>FAD</name>
        <dbReference type="ChEBI" id="CHEBI:57692"/>
    </ligand>
</feature>
<dbReference type="Gene3D" id="3.50.50.60">
    <property type="entry name" value="FAD/NAD(P)-binding domain"/>
    <property type="match status" value="1"/>
</dbReference>
<dbReference type="EMBL" id="CAKXAJ010025077">
    <property type="protein sequence ID" value="CAH2234674.1"/>
    <property type="molecule type" value="Genomic_DNA"/>
</dbReference>
<organism evidence="8 9">
    <name type="scientific">Pararge aegeria aegeria</name>
    <dbReference type="NCBI Taxonomy" id="348720"/>
    <lineage>
        <taxon>Eukaryota</taxon>
        <taxon>Metazoa</taxon>
        <taxon>Ecdysozoa</taxon>
        <taxon>Arthropoda</taxon>
        <taxon>Hexapoda</taxon>
        <taxon>Insecta</taxon>
        <taxon>Pterygota</taxon>
        <taxon>Neoptera</taxon>
        <taxon>Endopterygota</taxon>
        <taxon>Lepidoptera</taxon>
        <taxon>Glossata</taxon>
        <taxon>Ditrysia</taxon>
        <taxon>Papilionoidea</taxon>
        <taxon>Nymphalidae</taxon>
        <taxon>Satyrinae</taxon>
        <taxon>Satyrini</taxon>
        <taxon>Parargina</taxon>
        <taxon>Pararge</taxon>
    </lineage>
</organism>
<dbReference type="InterPro" id="IPR012132">
    <property type="entry name" value="GMC_OxRdtase"/>
</dbReference>
<evidence type="ECO:0000256" key="1">
    <source>
        <dbReference type="ARBA" id="ARBA00001974"/>
    </source>
</evidence>
<dbReference type="Gene3D" id="3.30.560.10">
    <property type="entry name" value="Glucose Oxidase, domain 3"/>
    <property type="match status" value="1"/>
</dbReference>
<feature type="binding site" evidence="5">
    <location>
        <begin position="142"/>
        <end position="145"/>
    </location>
    <ligand>
        <name>FAD</name>
        <dbReference type="ChEBI" id="CHEBI:57692"/>
    </ligand>
</feature>
<dbReference type="Pfam" id="PF05199">
    <property type="entry name" value="GMC_oxred_C"/>
    <property type="match status" value="1"/>
</dbReference>
<dbReference type="PANTHER" id="PTHR11552:SF147">
    <property type="entry name" value="CHOLINE DEHYDROGENASE, MITOCHONDRIAL"/>
    <property type="match status" value="1"/>
</dbReference>
<dbReference type="OrthoDB" id="269227at2759"/>
<dbReference type="AlphaFoldDB" id="A0A8S4RCX5"/>
<comment type="caution">
    <text evidence="8">The sequence shown here is derived from an EMBL/GenBank/DDBJ whole genome shotgun (WGS) entry which is preliminary data.</text>
</comment>
<evidence type="ECO:0000256" key="6">
    <source>
        <dbReference type="SAM" id="MobiDB-lite"/>
    </source>
</evidence>
<evidence type="ECO:0000313" key="9">
    <source>
        <dbReference type="Proteomes" id="UP000838756"/>
    </source>
</evidence>
<protein>
    <submittedName>
        <fullName evidence="8">Jg6146 protein</fullName>
    </submittedName>
</protein>
<accession>A0A8S4RCX5</accession>
<comment type="cofactor">
    <cofactor evidence="1 5">
        <name>FAD</name>
        <dbReference type="ChEBI" id="CHEBI:57692"/>
    </cofactor>
</comment>
<keyword evidence="3" id="KW-0285">Flavoprotein</keyword>
<dbReference type="PANTHER" id="PTHR11552">
    <property type="entry name" value="GLUCOSE-METHANOL-CHOLINE GMC OXIDOREDUCTASE"/>
    <property type="match status" value="1"/>
</dbReference>
<sequence>MNFNVIANRFLGLIQNDRENPWLKWILRLLALSTAVSPAGWPTSFQLKDGYKFDFIVVGAGSGGATVAARLSEVGHWKVLLLEAGGDPPPGSVIPSLFGTLIHSQYDWDYDVELDEGTGQIHADGKVYVGGGKMLGGSSSSNLEVYARGAPEDFEEWNKIAPGWDWDTVLHYYKKLERITDYSILQDPHNAYYHSTSGPVAVSRPKANMYYEKVHDEVLNSWEEIGIKRLPETNGYEMIGASKPHFTFSKGRRSSTAEAYLRPTKDRPNFYVTKFARVTKVLIDPSTLRAYGVKVLLPTGEIITLYANIEVILSAGTIGTSKLLMLSGIGPREVLSPLNIDTITDLPVGKNLQDHLLITLVIKGQKGFQTAVQNLLIPTELDAFPIPLQNGFIRLNSSTSQYYGKTKPHIQLFNLRIGATAAPALLFGCRVVANLVQDYCYSVSKANVYREIDLTNMILLHPKSRGQVKLRSSNPLDDPLVEIGYFRNVKDIAIMVETIKYMMRVVETSYYRKVGAEVARLSVKGCDGLAYGTDEYWACYVVNTVSSLAHPVGTCAMGPDGVVDERLRVHNIKGLRVVDASVMPLSPSGNTNAPTMMIGEKAADMIKEDHNEPTEPINNKDQNTNEYEQIDDYY</sequence>
<evidence type="ECO:0000313" key="8">
    <source>
        <dbReference type="EMBL" id="CAH2234674.1"/>
    </source>
</evidence>
<dbReference type="Pfam" id="PF00732">
    <property type="entry name" value="GMC_oxred_N"/>
    <property type="match status" value="1"/>
</dbReference>
<keyword evidence="9" id="KW-1185">Reference proteome</keyword>
<evidence type="ECO:0000259" key="7">
    <source>
        <dbReference type="PROSITE" id="PS00624"/>
    </source>
</evidence>
<dbReference type="InterPro" id="IPR007867">
    <property type="entry name" value="GMC_OxRtase_C"/>
</dbReference>
<keyword evidence="4 5" id="KW-0274">FAD</keyword>
<dbReference type="GO" id="GO:0016614">
    <property type="term" value="F:oxidoreductase activity, acting on CH-OH group of donors"/>
    <property type="evidence" value="ECO:0007669"/>
    <property type="project" value="InterPro"/>
</dbReference>
<evidence type="ECO:0000256" key="2">
    <source>
        <dbReference type="ARBA" id="ARBA00010790"/>
    </source>
</evidence>
<dbReference type="PROSITE" id="PS00624">
    <property type="entry name" value="GMC_OXRED_2"/>
    <property type="match status" value="1"/>
</dbReference>
<feature type="region of interest" description="Disordered" evidence="6">
    <location>
        <begin position="610"/>
        <end position="634"/>
    </location>
</feature>